<organism evidence="1 2">
    <name type="scientific">Constantimarinum furrinae</name>
    <dbReference type="NCBI Taxonomy" id="2562285"/>
    <lineage>
        <taxon>Bacteria</taxon>
        <taxon>Pseudomonadati</taxon>
        <taxon>Bacteroidota</taxon>
        <taxon>Flavobacteriia</taxon>
        <taxon>Flavobacteriales</taxon>
        <taxon>Flavobacteriaceae</taxon>
        <taxon>Altibacter/Constantimarinum group</taxon>
        <taxon>Constantimarinum</taxon>
    </lineage>
</organism>
<dbReference type="Proteomes" id="UP000515514">
    <property type="component" value="Chromosome"/>
</dbReference>
<evidence type="ECO:0000313" key="1">
    <source>
        <dbReference type="EMBL" id="QNJ97716.1"/>
    </source>
</evidence>
<protein>
    <recommendedName>
        <fullName evidence="3">Nicotinic acid mononucleotide adenyltransferase</fullName>
    </recommendedName>
</protein>
<keyword evidence="2" id="KW-1185">Reference proteome</keyword>
<evidence type="ECO:0008006" key="3">
    <source>
        <dbReference type="Google" id="ProtNLM"/>
    </source>
</evidence>
<sequence>MKNTLILLALLLTVGVAFGQKIKKDTFVKNGELIEATLYHDNGVIAQTGFYNAQNKLTGEWTSYDTLGNKTAVGTYVNGEKTGTWFFYQGNEIKEVSYMNSKIAKVKSWTSGETRVVSNR</sequence>
<dbReference type="AlphaFoldDB" id="A0A7G8PTQ0"/>
<dbReference type="SUPFAM" id="SSF82185">
    <property type="entry name" value="Histone H3 K4-specific methyltransferase SET7/9 N-terminal domain"/>
    <property type="match status" value="1"/>
</dbReference>
<evidence type="ECO:0000313" key="2">
    <source>
        <dbReference type="Proteomes" id="UP000515514"/>
    </source>
</evidence>
<dbReference type="KEGG" id="alti:ALE3EI_1146"/>
<name>A0A7G8PTQ0_9FLAO</name>
<dbReference type="EMBL" id="CP052909">
    <property type="protein sequence ID" value="QNJ97716.1"/>
    <property type="molecule type" value="Genomic_DNA"/>
</dbReference>
<accession>A0A7G8PTQ0</accession>
<dbReference type="Gene3D" id="3.90.930.1">
    <property type="match status" value="1"/>
</dbReference>
<gene>
    <name evidence="1" type="ORF">ALE3EI_1146</name>
</gene>
<proteinExistence type="predicted"/>
<reference evidence="1 2" key="1">
    <citation type="submission" date="2020-04" db="EMBL/GenBank/DDBJ databases">
        <title>Genome sequence of Altibacter aquimarinus strain ALE3EI.</title>
        <authorList>
            <person name="Oh H.-M."/>
            <person name="Jang D."/>
        </authorList>
    </citation>
    <scope>NUCLEOTIDE SEQUENCE [LARGE SCALE GENOMIC DNA]</scope>
    <source>
        <strain evidence="1 2">ALE3EI</strain>
    </source>
</reference>
<dbReference type="RefSeq" id="WP_186991840.1">
    <property type="nucleotide sequence ID" value="NZ_CP052909.1"/>
</dbReference>